<dbReference type="SUPFAM" id="SSF52096">
    <property type="entry name" value="ClpP/crotonase"/>
    <property type="match status" value="1"/>
</dbReference>
<dbReference type="OrthoDB" id="2139957at2759"/>
<dbReference type="EMBL" id="JXCE01000518">
    <property type="protein sequence ID" value="KPA36908.1"/>
    <property type="molecule type" value="Genomic_DNA"/>
</dbReference>
<dbReference type="Gene3D" id="3.90.226.10">
    <property type="entry name" value="2-enoyl-CoA Hydratase, Chain A, domain 1"/>
    <property type="match status" value="1"/>
</dbReference>
<name>A0A0M9ENY1_FUSLA</name>
<gene>
    <name evidence="2" type="ORF">FLAG1_10298</name>
</gene>
<dbReference type="GO" id="GO:0005739">
    <property type="term" value="C:mitochondrion"/>
    <property type="evidence" value="ECO:0007669"/>
    <property type="project" value="TreeGrafter"/>
</dbReference>
<proteinExistence type="predicted"/>
<dbReference type="PANTHER" id="PTHR11941:SF158">
    <property type="entry name" value="ENOYL-COA HYDRATASE (AFU_ORTHOLOGUE AFUA_2G10650)"/>
    <property type="match status" value="1"/>
</dbReference>
<reference evidence="2 3" key="1">
    <citation type="submission" date="2015-04" db="EMBL/GenBank/DDBJ databases">
        <title>The draft genome sequence of Fusarium langsethiae, a T-2/HT-2 mycotoxin producer.</title>
        <authorList>
            <person name="Lysoe E."/>
            <person name="Divon H.H."/>
            <person name="Terzi V."/>
            <person name="Orru L."/>
            <person name="Lamontanara A."/>
            <person name="Kolseth A.-K."/>
            <person name="Frandsen R.J."/>
            <person name="Nielsen K."/>
            <person name="Thrane U."/>
        </authorList>
    </citation>
    <scope>NUCLEOTIDE SEQUENCE [LARGE SCALE GENOMIC DNA]</scope>
    <source>
        <strain evidence="2 3">Fl201059</strain>
    </source>
</reference>
<keyword evidence="3" id="KW-1185">Reference proteome</keyword>
<dbReference type="Proteomes" id="UP000037904">
    <property type="component" value="Unassembled WGS sequence"/>
</dbReference>
<dbReference type="PANTHER" id="PTHR11941">
    <property type="entry name" value="ENOYL-COA HYDRATASE-RELATED"/>
    <property type="match status" value="1"/>
</dbReference>
<dbReference type="GO" id="GO:0006635">
    <property type="term" value="P:fatty acid beta-oxidation"/>
    <property type="evidence" value="ECO:0007669"/>
    <property type="project" value="TreeGrafter"/>
</dbReference>
<dbReference type="Pfam" id="PF00378">
    <property type="entry name" value="ECH_1"/>
    <property type="match status" value="1"/>
</dbReference>
<dbReference type="InterPro" id="IPR001753">
    <property type="entry name" value="Enoyl-CoA_hydra/iso"/>
</dbReference>
<evidence type="ECO:0000313" key="3">
    <source>
        <dbReference type="Proteomes" id="UP000037904"/>
    </source>
</evidence>
<dbReference type="InterPro" id="IPR029045">
    <property type="entry name" value="ClpP/crotonase-like_dom_sf"/>
</dbReference>
<feature type="compositionally biased region" description="Basic and acidic residues" evidence="1">
    <location>
        <begin position="90"/>
        <end position="99"/>
    </location>
</feature>
<dbReference type="CDD" id="cd06558">
    <property type="entry name" value="crotonase-like"/>
    <property type="match status" value="1"/>
</dbReference>
<sequence>MAQQHTFNRQPPPQNYGLVSFPVQHVMLVVFNRPKALNSMTSDAEYELEALWEWYDNEPSLWCAIVTGAGRAFCAGMDLKEWNQINQRKRDGIPEKRPMDPPTTGFGGLSRRSGKKPIIAAVNGLAMGGGFEMIANLDLIVAAKSAVFALPEAKIGVVANAGSLPRLARTIGRHRATEMALTGRSISTTEAREFGILNAITDDASADCDVLERPVVKKALEYAAAIISNSPDSVIASRAGILAGWEHGSAENAVRVHRQTWDSVMAEGHNFHEGVQAFVEKRRPRWVDSKL</sequence>
<evidence type="ECO:0000256" key="1">
    <source>
        <dbReference type="SAM" id="MobiDB-lite"/>
    </source>
</evidence>
<accession>A0A0M9ENY1</accession>
<dbReference type="AlphaFoldDB" id="A0A0M9ENY1"/>
<organism evidence="2 3">
    <name type="scientific">Fusarium langsethiae</name>
    <dbReference type="NCBI Taxonomy" id="179993"/>
    <lineage>
        <taxon>Eukaryota</taxon>
        <taxon>Fungi</taxon>
        <taxon>Dikarya</taxon>
        <taxon>Ascomycota</taxon>
        <taxon>Pezizomycotina</taxon>
        <taxon>Sordariomycetes</taxon>
        <taxon>Hypocreomycetidae</taxon>
        <taxon>Hypocreales</taxon>
        <taxon>Nectriaceae</taxon>
        <taxon>Fusarium</taxon>
    </lineage>
</organism>
<comment type="caution">
    <text evidence="2">The sequence shown here is derived from an EMBL/GenBank/DDBJ whole genome shotgun (WGS) entry which is preliminary data.</text>
</comment>
<feature type="region of interest" description="Disordered" evidence="1">
    <location>
        <begin position="90"/>
        <end position="112"/>
    </location>
</feature>
<protein>
    <submittedName>
        <fullName evidence="2">Enoyl-hydratase</fullName>
    </submittedName>
</protein>
<evidence type="ECO:0000313" key="2">
    <source>
        <dbReference type="EMBL" id="KPA36908.1"/>
    </source>
</evidence>